<evidence type="ECO:0000256" key="3">
    <source>
        <dbReference type="SAM" id="MobiDB-lite"/>
    </source>
</evidence>
<dbReference type="InterPro" id="IPR041675">
    <property type="entry name" value="PH_5"/>
</dbReference>
<dbReference type="SMART" id="SM00325">
    <property type="entry name" value="RhoGEF"/>
    <property type="match status" value="1"/>
</dbReference>
<dbReference type="Pfam" id="PF00610">
    <property type="entry name" value="DEP"/>
    <property type="match status" value="1"/>
</dbReference>
<dbReference type="InterPro" id="IPR000219">
    <property type="entry name" value="DH_dom"/>
</dbReference>
<dbReference type="OrthoDB" id="2272012at2759"/>
<dbReference type="Gene3D" id="1.20.900.10">
    <property type="entry name" value="Dbl homology (DH) domain"/>
    <property type="match status" value="1"/>
</dbReference>
<evidence type="ECO:0000259" key="5">
    <source>
        <dbReference type="PROSITE" id="PS50219"/>
    </source>
</evidence>
<comment type="caution">
    <text evidence="6">The sequence shown here is derived from an EMBL/GenBank/DDBJ whole genome shotgun (WGS) entry which is preliminary data.</text>
</comment>
<feature type="domain" description="CNH" evidence="5">
    <location>
        <begin position="663"/>
        <end position="965"/>
    </location>
</feature>
<dbReference type="InterPro" id="IPR036388">
    <property type="entry name" value="WH-like_DNA-bd_sf"/>
</dbReference>
<feature type="compositionally biased region" description="Basic and acidic residues" evidence="3">
    <location>
        <begin position="1"/>
        <end position="10"/>
    </location>
</feature>
<dbReference type="PROSITE" id="PS50219">
    <property type="entry name" value="CNH"/>
    <property type="match status" value="1"/>
</dbReference>
<dbReference type="CDD" id="cd00160">
    <property type="entry name" value="RhoGEF"/>
    <property type="match status" value="1"/>
</dbReference>
<dbReference type="SUPFAM" id="SSF46785">
    <property type="entry name" value="Winged helix' DNA-binding domain"/>
    <property type="match status" value="1"/>
</dbReference>
<dbReference type="SMART" id="SM00036">
    <property type="entry name" value="CNH"/>
    <property type="match status" value="1"/>
</dbReference>
<dbReference type="GO" id="GO:0035556">
    <property type="term" value="P:intracellular signal transduction"/>
    <property type="evidence" value="ECO:0007669"/>
    <property type="project" value="InterPro"/>
</dbReference>
<keyword evidence="1" id="KW-0597">Phosphoprotein</keyword>
<dbReference type="InterPro" id="IPR035899">
    <property type="entry name" value="DBL_dom_sf"/>
</dbReference>
<dbReference type="InterPro" id="IPR001180">
    <property type="entry name" value="CNH_dom"/>
</dbReference>
<feature type="compositionally biased region" description="Low complexity" evidence="3">
    <location>
        <begin position="163"/>
        <end position="192"/>
    </location>
</feature>
<evidence type="ECO:0000256" key="2">
    <source>
        <dbReference type="ARBA" id="ARBA00022658"/>
    </source>
</evidence>
<gene>
    <name evidence="6" type="ORF">Amon01_000072900</name>
</gene>
<dbReference type="Pfam" id="PF00621">
    <property type="entry name" value="RhoGEF"/>
    <property type="match status" value="1"/>
</dbReference>
<dbReference type="SUPFAM" id="SSF48065">
    <property type="entry name" value="DBL homology domain (DH-domain)"/>
    <property type="match status" value="1"/>
</dbReference>
<evidence type="ECO:0000313" key="7">
    <source>
        <dbReference type="Proteomes" id="UP001165063"/>
    </source>
</evidence>
<reference evidence="6" key="1">
    <citation type="submission" date="2023-04" db="EMBL/GenBank/DDBJ databases">
        <title>Ambrosiozyma monospora NBRC 1965.</title>
        <authorList>
            <person name="Ichikawa N."/>
            <person name="Sato H."/>
            <person name="Tonouchi N."/>
        </authorList>
    </citation>
    <scope>NUCLEOTIDE SEQUENCE</scope>
    <source>
        <strain evidence="6">NBRC 1965</strain>
    </source>
</reference>
<evidence type="ECO:0000256" key="1">
    <source>
        <dbReference type="ARBA" id="ARBA00022553"/>
    </source>
</evidence>
<feature type="region of interest" description="Disordered" evidence="3">
    <location>
        <begin position="1"/>
        <end position="29"/>
    </location>
</feature>
<dbReference type="CDD" id="cd04435">
    <property type="entry name" value="DEP_fRom2"/>
    <property type="match status" value="1"/>
</dbReference>
<keyword evidence="2" id="KW-0344">Guanine-nucleotide releasing factor</keyword>
<dbReference type="Pfam" id="PF00780">
    <property type="entry name" value="CNH"/>
    <property type="match status" value="1"/>
</dbReference>
<evidence type="ECO:0000313" key="6">
    <source>
        <dbReference type="EMBL" id="GMG19779.1"/>
    </source>
</evidence>
<dbReference type="InterPro" id="IPR011993">
    <property type="entry name" value="PH-like_dom_sf"/>
</dbReference>
<dbReference type="Proteomes" id="UP001165063">
    <property type="component" value="Unassembled WGS sequence"/>
</dbReference>
<feature type="compositionally biased region" description="Polar residues" evidence="3">
    <location>
        <begin position="13"/>
        <end position="29"/>
    </location>
</feature>
<dbReference type="PROSITE" id="PS50010">
    <property type="entry name" value="DH_2"/>
    <property type="match status" value="1"/>
</dbReference>
<dbReference type="SMART" id="SM00049">
    <property type="entry name" value="DEP"/>
    <property type="match status" value="1"/>
</dbReference>
<evidence type="ECO:0000259" key="4">
    <source>
        <dbReference type="PROSITE" id="PS50010"/>
    </source>
</evidence>
<dbReference type="GO" id="GO:0005085">
    <property type="term" value="F:guanyl-nucleotide exchange factor activity"/>
    <property type="evidence" value="ECO:0007669"/>
    <property type="project" value="UniProtKB-KW"/>
</dbReference>
<keyword evidence="7" id="KW-1185">Reference proteome</keyword>
<feature type="region of interest" description="Disordered" evidence="3">
    <location>
        <begin position="145"/>
        <end position="193"/>
    </location>
</feature>
<proteinExistence type="predicted"/>
<dbReference type="EMBL" id="BSXU01000203">
    <property type="protein sequence ID" value="GMG19779.1"/>
    <property type="molecule type" value="Genomic_DNA"/>
</dbReference>
<dbReference type="Gene3D" id="1.10.10.10">
    <property type="entry name" value="Winged helix-like DNA-binding domain superfamily/Winged helix DNA-binding domain"/>
    <property type="match status" value="1"/>
</dbReference>
<dbReference type="InterPro" id="IPR052233">
    <property type="entry name" value="Rho-type_GEFs"/>
</dbReference>
<sequence>MRHSGDKDRLYSTAGSVSSRNVPPATSTSTRKPYVYPAVLSRVARAFKERVQLGSCYKNGLEYRNAFTGADAVDIIARIIRTSDRNLALLLGRSLDAQKFFHDVTYEHRLRDSNNEVYEFAEEVFNPYNNANSASFAMNNRHNSLASEVAEEDGSASPPVGTSPNMGNSNSIGGNNNGSKHNHNHSNSNGTGATPDIPVCGVFTLLTECYSPTCSRDNLCYSIACPRRLEQQARLGMKAGGLARSDSRISLGAQEEQKAFWQLTVSKKTLESLDKNEIKRQECIFETIYSERDFVKDLEYLREFWIRPLSVTKIIKEQQREHFVNTVFYGINEIWEVNSRFAEALTKRQHEQPVVKEIGDLFLEYVPKFEPFIRYGAGQVMGKYEFDRQKRHNPFLVRFIDDTSNRVESRRLDVSSYLSKPTSRPARYPLLLKSIRDHTDPNSKDYENLNKAIEMLQKILSKINYETGKASDRLNLFLLKQKLAFRPGEYFDLKLTSENRKLLYQCVLKKRNYQDKERQGEVQCYLFDHVLLFARNKIINKKEVYRVYQRPIPLPLLFVSLTEESPSLKEIKKSASTGSLTGSVTSLLLKNQLNTTLPLASTSAKCPISFTYLGSTGYDLTLYATPSVQRMLIEKLETQTRKMIDDNDVFTLTPLSSKFFDATNKINCVVPYDGGRKLLYGTDAGIYISDVKMNESSDPSFSVGSGAPANGRVVSKPVKIISKINIIQVEILGEYQMLLALSDKKLLYWPLDVLSGGDPQKNAKLAKELVAHVSLFKVGVCSGRMLVCAAKSSSNLIRIFEPIDPINQKKQKKKFQSEHKDVTFNSEPVSISFLKTKLCVGCSRGFEIVSLENNVKEQLLDPADTSLYFAIGKEGLKPLGIDRINSDFLLSYSSFSFFINHNGWRSRPKWKIDWEGVPHAFALWYPYLLAFDSNFIEIRHVESGELLRVIVAGNIRFLHSSSQEILYAYEDEKGFDVVASLDFWDKTKKNRLGGASAGSGLQAVV</sequence>
<name>A0A9W6YR86_AMBMO</name>
<feature type="domain" description="DH" evidence="4">
    <location>
        <begin position="279"/>
        <end position="466"/>
    </location>
</feature>
<organism evidence="6 7">
    <name type="scientific">Ambrosiozyma monospora</name>
    <name type="common">Yeast</name>
    <name type="synonym">Endomycopsis monosporus</name>
    <dbReference type="NCBI Taxonomy" id="43982"/>
    <lineage>
        <taxon>Eukaryota</taxon>
        <taxon>Fungi</taxon>
        <taxon>Dikarya</taxon>
        <taxon>Ascomycota</taxon>
        <taxon>Saccharomycotina</taxon>
        <taxon>Pichiomycetes</taxon>
        <taxon>Pichiales</taxon>
        <taxon>Pichiaceae</taxon>
        <taxon>Ambrosiozyma</taxon>
    </lineage>
</organism>
<protein>
    <submittedName>
        <fullName evidence="6">Unnamed protein product</fullName>
    </submittedName>
</protein>
<dbReference type="InterPro" id="IPR000591">
    <property type="entry name" value="DEP_dom"/>
</dbReference>
<dbReference type="Gene3D" id="2.30.29.30">
    <property type="entry name" value="Pleckstrin-homology domain (PH domain)/Phosphotyrosine-binding domain (PTB)"/>
    <property type="match status" value="1"/>
</dbReference>
<accession>A0A9W6YR86</accession>
<dbReference type="PANTHER" id="PTHR46572:SF2">
    <property type="entry name" value="RHO1 GDP-GTP EXCHANGE PROTEIN 1-RELATED"/>
    <property type="match status" value="1"/>
</dbReference>
<dbReference type="Pfam" id="PF15405">
    <property type="entry name" value="PH_5"/>
    <property type="match status" value="1"/>
</dbReference>
<dbReference type="PANTHER" id="PTHR46572">
    <property type="entry name" value="RHO1 GDP-GTP EXCHANGE PROTEIN 1-RELATED"/>
    <property type="match status" value="1"/>
</dbReference>
<dbReference type="InterPro" id="IPR036390">
    <property type="entry name" value="WH_DNA-bd_sf"/>
</dbReference>
<dbReference type="AlphaFoldDB" id="A0A9W6YR86"/>